<comment type="caution">
    <text evidence="1">The sequence shown here is derived from an EMBL/GenBank/DDBJ whole genome shotgun (WGS) entry which is preliminary data.</text>
</comment>
<protein>
    <submittedName>
        <fullName evidence="1">Uncharacterized protein</fullName>
    </submittedName>
</protein>
<evidence type="ECO:0000313" key="2">
    <source>
        <dbReference type="Proteomes" id="UP000291920"/>
    </source>
</evidence>
<gene>
    <name evidence="1" type="ORF">PG2017B_1264</name>
</gene>
<evidence type="ECO:0000313" key="1">
    <source>
        <dbReference type="EMBL" id="RYQ29981.1"/>
    </source>
</evidence>
<reference evidence="1 2" key="1">
    <citation type="submission" date="2018-12" db="EMBL/GenBank/DDBJ databases">
        <title>Unveiling genomic diversity among members of the Bifidobacterium pseudolongum species, a widely distributed gut commensal of the animal kingdom.</title>
        <authorList>
            <person name="Lugli G.A."/>
            <person name="Duranti S."/>
            <person name="Albert K."/>
            <person name="Mancabelli L."/>
            <person name="Napoli S."/>
            <person name="Viappiani A."/>
            <person name="Anzalone R."/>
            <person name="Longhi G."/>
            <person name="Milani C."/>
            <person name="Turroni F."/>
            <person name="Alessandri G."/>
            <person name="Sela D.A."/>
            <person name="Van Sinderen D."/>
            <person name="Ventura M."/>
        </authorList>
    </citation>
    <scope>NUCLEOTIDE SEQUENCE [LARGE SCALE GENOMIC DNA]</scope>
    <source>
        <strain evidence="1 2">2017B</strain>
    </source>
</reference>
<dbReference type="Proteomes" id="UP000291920">
    <property type="component" value="Unassembled WGS sequence"/>
</dbReference>
<dbReference type="AlphaFoldDB" id="A0A4Q5AIH6"/>
<accession>A0A4Q5AIH6</accession>
<proteinExistence type="predicted"/>
<organism evidence="1 2">
    <name type="scientific">Bifidobacterium pseudolongum subsp. globosum</name>
    <dbReference type="NCBI Taxonomy" id="1690"/>
    <lineage>
        <taxon>Bacteria</taxon>
        <taxon>Bacillati</taxon>
        <taxon>Actinomycetota</taxon>
        <taxon>Actinomycetes</taxon>
        <taxon>Bifidobacteriales</taxon>
        <taxon>Bifidobacteriaceae</taxon>
        <taxon>Bifidobacterium</taxon>
    </lineage>
</organism>
<name>A0A4Q5AIH6_9BIFI</name>
<dbReference type="RefSeq" id="WP_129870980.1">
    <property type="nucleotide sequence ID" value="NZ_RYUO01000003.1"/>
</dbReference>
<dbReference type="EMBL" id="RYUT01000003">
    <property type="protein sequence ID" value="RYQ29981.1"/>
    <property type="molecule type" value="Genomic_DNA"/>
</dbReference>
<sequence>MSTALGVSADQDNNGCTPLDHRMIIGSNYLNCGIKNGLGVKGRSDLRYQVGAGVAVTSRGDADGKMEAYFEGGATPETTANTSANPRIDAIWLMAHNRPEHKDDDNQVIVDVTQGTPAPTPTKPNLPVGATALAYMLLPAGATSTANATRTSEVDYAVPYGSAMGLIGTQQVRQNMTIDATYRTHCKMSVNLPTDRWLRFDLTVCASAHGANGGGDLSKMSEVGGHFRIDGKNVDELFNLPFIGGAWHPQKAGATVFCGRGTHTLEVELHKGYGVDADVHYGSGWPGIKLCVFDEGLKQ</sequence>